<dbReference type="EMBL" id="JASCXX010000003">
    <property type="protein sequence ID" value="MDI6448129.1"/>
    <property type="molecule type" value="Genomic_DNA"/>
</dbReference>
<reference evidence="6" key="1">
    <citation type="submission" date="2023-05" db="EMBL/GenBank/DDBJ databases">
        <title>Anaerotaeda fermentans gen. nov., sp. nov., a novel anaerobic planctomycete of the new family within the order Sedimentisphaerales isolated from Taman Peninsula, Russia.</title>
        <authorList>
            <person name="Khomyakova M.A."/>
            <person name="Merkel A.Y."/>
            <person name="Slobodkin A.I."/>
        </authorList>
    </citation>
    <scope>NUCLEOTIDE SEQUENCE</scope>
    <source>
        <strain evidence="6">M17dextr</strain>
    </source>
</reference>
<evidence type="ECO:0000313" key="6">
    <source>
        <dbReference type="EMBL" id="MDI6448129.1"/>
    </source>
</evidence>
<dbReference type="Pfam" id="PF05400">
    <property type="entry name" value="FliT"/>
    <property type="match status" value="1"/>
</dbReference>
<gene>
    <name evidence="6" type="ORF">QJ522_03645</name>
</gene>
<protein>
    <recommendedName>
        <fullName evidence="5">Flagellar protein FliT</fullName>
    </recommendedName>
</protein>
<comment type="subcellular location">
    <subcellularLocation>
        <location evidence="1">Cytoplasm</location>
        <location evidence="1">Cytosol</location>
    </subcellularLocation>
</comment>
<comment type="caution">
    <text evidence="6">The sequence shown here is derived from an EMBL/GenBank/DDBJ whole genome shotgun (WGS) entry which is preliminary data.</text>
</comment>
<sequence length="129" mass="13824">MTLPADHSGVPADPVQAMSEELGRLLTQQIACVREGNLDRVEQIAVRTDALVAGIASGRPSGSVPAASQKAHLKRLYDELTLALRAERDDIQTKLKQLRQVKKALGAYGRDAGARSALRPAALDDASRQ</sequence>
<accession>A0AAW6TWQ9</accession>
<evidence type="ECO:0000313" key="7">
    <source>
        <dbReference type="Proteomes" id="UP001431776"/>
    </source>
</evidence>
<dbReference type="InterPro" id="IPR008622">
    <property type="entry name" value="FliT"/>
</dbReference>
<keyword evidence="2" id="KW-0963">Cytoplasm</keyword>
<keyword evidence="7" id="KW-1185">Reference proteome</keyword>
<evidence type="ECO:0000256" key="5">
    <source>
        <dbReference type="ARBA" id="ARBA00093797"/>
    </source>
</evidence>
<proteinExistence type="predicted"/>
<dbReference type="RefSeq" id="WP_349243539.1">
    <property type="nucleotide sequence ID" value="NZ_JASCXX010000003.1"/>
</dbReference>
<evidence type="ECO:0000256" key="2">
    <source>
        <dbReference type="ARBA" id="ARBA00022490"/>
    </source>
</evidence>
<evidence type="ECO:0000256" key="4">
    <source>
        <dbReference type="ARBA" id="ARBA00023186"/>
    </source>
</evidence>
<name>A0AAW6TWQ9_9BACT</name>
<evidence type="ECO:0000256" key="1">
    <source>
        <dbReference type="ARBA" id="ARBA00004514"/>
    </source>
</evidence>
<keyword evidence="4" id="KW-0143">Chaperone</keyword>
<dbReference type="Proteomes" id="UP001431776">
    <property type="component" value="Unassembled WGS sequence"/>
</dbReference>
<dbReference type="AlphaFoldDB" id="A0AAW6TWQ9"/>
<evidence type="ECO:0000256" key="3">
    <source>
        <dbReference type="ARBA" id="ARBA00022795"/>
    </source>
</evidence>
<organism evidence="6 7">
    <name type="scientific">Anaerobaca lacustris</name>
    <dbReference type="NCBI Taxonomy" id="3044600"/>
    <lineage>
        <taxon>Bacteria</taxon>
        <taxon>Pseudomonadati</taxon>
        <taxon>Planctomycetota</taxon>
        <taxon>Phycisphaerae</taxon>
        <taxon>Sedimentisphaerales</taxon>
        <taxon>Anaerobacaceae</taxon>
        <taxon>Anaerobaca</taxon>
    </lineage>
</organism>
<keyword evidence="3" id="KW-1005">Bacterial flagellum biogenesis</keyword>